<accession>A0A3P8F3I9</accession>
<accession>A0A183GAU8</accession>
<reference evidence="2 3" key="1">
    <citation type="submission" date="2018-11" db="EMBL/GenBank/DDBJ databases">
        <authorList>
            <consortium name="Pathogen Informatics"/>
        </authorList>
    </citation>
    <scope>NUCLEOTIDE SEQUENCE [LARGE SCALE GENOMIC DNA]</scope>
</reference>
<dbReference type="Proteomes" id="UP000050761">
    <property type="component" value="Unassembled WGS sequence"/>
</dbReference>
<dbReference type="EMBL" id="UZAH01031184">
    <property type="protein sequence ID" value="VDP14276.1"/>
    <property type="molecule type" value="Genomic_DNA"/>
</dbReference>
<protein>
    <submittedName>
        <fullName evidence="4">Inhibitor_I29 domain-containing protein</fullName>
    </submittedName>
</protein>
<reference evidence="4" key="2">
    <citation type="submission" date="2019-09" db="UniProtKB">
        <authorList>
            <consortium name="WormBaseParasite"/>
        </authorList>
    </citation>
    <scope>IDENTIFICATION</scope>
</reference>
<keyword evidence="1" id="KW-0732">Signal</keyword>
<dbReference type="WBParaSite" id="HPBE_0001917601-mRNA-1">
    <property type="protein sequence ID" value="HPBE_0001917601-mRNA-1"/>
    <property type="gene ID" value="HPBE_0001917601"/>
</dbReference>
<gene>
    <name evidence="2" type="ORF">HPBE_LOCUS19175</name>
</gene>
<evidence type="ECO:0000313" key="3">
    <source>
        <dbReference type="Proteomes" id="UP000050761"/>
    </source>
</evidence>
<sequence length="96" mass="11119">MQMSYADTMLLINTVLLCVIASLIAQAEDVSFERALEEECKDFHDFYARQVDWDEEVVKLAEREAQLPGGTDEDAYMKLDNSKYQVHHENLCFLIL</sequence>
<evidence type="ECO:0000256" key="1">
    <source>
        <dbReference type="SAM" id="SignalP"/>
    </source>
</evidence>
<feature type="chain" id="PRO_5044551962" evidence="1">
    <location>
        <begin position="28"/>
        <end position="96"/>
    </location>
</feature>
<evidence type="ECO:0000313" key="2">
    <source>
        <dbReference type="EMBL" id="VDP14276.1"/>
    </source>
</evidence>
<feature type="signal peptide" evidence="1">
    <location>
        <begin position="1"/>
        <end position="27"/>
    </location>
</feature>
<evidence type="ECO:0000313" key="4">
    <source>
        <dbReference type="WBParaSite" id="HPBE_0001917601-mRNA-1"/>
    </source>
</evidence>
<proteinExistence type="predicted"/>
<name>A0A183GAU8_HELPZ</name>
<dbReference type="AlphaFoldDB" id="A0A183GAU8"/>
<organism evidence="3 4">
    <name type="scientific">Heligmosomoides polygyrus</name>
    <name type="common">Parasitic roundworm</name>
    <dbReference type="NCBI Taxonomy" id="6339"/>
    <lineage>
        <taxon>Eukaryota</taxon>
        <taxon>Metazoa</taxon>
        <taxon>Ecdysozoa</taxon>
        <taxon>Nematoda</taxon>
        <taxon>Chromadorea</taxon>
        <taxon>Rhabditida</taxon>
        <taxon>Rhabditina</taxon>
        <taxon>Rhabditomorpha</taxon>
        <taxon>Strongyloidea</taxon>
        <taxon>Heligmosomidae</taxon>
        <taxon>Heligmosomoides</taxon>
    </lineage>
</organism>
<keyword evidence="3" id="KW-1185">Reference proteome</keyword>